<feature type="domain" description="CheW-like" evidence="1">
    <location>
        <begin position="1"/>
        <end position="162"/>
    </location>
</feature>
<organism evidence="2 3">
    <name type="scientific">Magnetofaba australis IT-1</name>
    <dbReference type="NCBI Taxonomy" id="1434232"/>
    <lineage>
        <taxon>Bacteria</taxon>
        <taxon>Pseudomonadati</taxon>
        <taxon>Pseudomonadota</taxon>
        <taxon>Magnetococcia</taxon>
        <taxon>Magnetococcales</taxon>
        <taxon>Magnetococcaceae</taxon>
        <taxon>Magnetofaba</taxon>
    </lineage>
</organism>
<dbReference type="GO" id="GO:0006935">
    <property type="term" value="P:chemotaxis"/>
    <property type="evidence" value="ECO:0007669"/>
    <property type="project" value="InterPro"/>
</dbReference>
<dbReference type="Pfam" id="PF01584">
    <property type="entry name" value="CheW"/>
    <property type="match status" value="1"/>
</dbReference>
<comment type="caution">
    <text evidence="2">The sequence shown here is derived from an EMBL/GenBank/DDBJ whole genome shotgun (WGS) entry which is preliminary data.</text>
</comment>
<name>A0A1Y2K987_9PROT</name>
<dbReference type="Gene3D" id="2.40.50.180">
    <property type="entry name" value="CheA-289, Domain 4"/>
    <property type="match status" value="1"/>
</dbReference>
<evidence type="ECO:0000259" key="1">
    <source>
        <dbReference type="PROSITE" id="PS50851"/>
    </source>
</evidence>
<sequence>MVLCTFRLGDLYLGVDIRLIQEIKRAVNWTPVPGAAPHVRGLLNNRGRVTTLIDLKRRLNWIPEASTSIKGNKKEYEVILKTRHQVSQIDESLAREKVFWDDSAALMVDQLGEVVEVIGQQMQSPPANLGEISSDLVEAVVEQEKALLIILNVARIIGAKDEES</sequence>
<dbReference type="Gene3D" id="2.30.30.40">
    <property type="entry name" value="SH3 Domains"/>
    <property type="match status" value="1"/>
</dbReference>
<dbReference type="AlphaFoldDB" id="A0A1Y2K987"/>
<proteinExistence type="predicted"/>
<dbReference type="SMART" id="SM00260">
    <property type="entry name" value="CheW"/>
    <property type="match status" value="1"/>
</dbReference>
<dbReference type="InterPro" id="IPR002545">
    <property type="entry name" value="CheW-lke_dom"/>
</dbReference>
<dbReference type="RefSeq" id="WP_085441191.1">
    <property type="nucleotide sequence ID" value="NZ_LVJN01000015.1"/>
</dbReference>
<dbReference type="GO" id="GO:0005829">
    <property type="term" value="C:cytosol"/>
    <property type="evidence" value="ECO:0007669"/>
    <property type="project" value="TreeGrafter"/>
</dbReference>
<dbReference type="InterPro" id="IPR036061">
    <property type="entry name" value="CheW-like_dom_sf"/>
</dbReference>
<dbReference type="PROSITE" id="PS50851">
    <property type="entry name" value="CHEW"/>
    <property type="match status" value="1"/>
</dbReference>
<dbReference type="OrthoDB" id="9794382at2"/>
<dbReference type="STRING" id="1434232.MAIT1_03825"/>
<dbReference type="PANTHER" id="PTHR22617:SF23">
    <property type="entry name" value="CHEMOTAXIS PROTEIN CHEW"/>
    <property type="match status" value="1"/>
</dbReference>
<dbReference type="PANTHER" id="PTHR22617">
    <property type="entry name" value="CHEMOTAXIS SENSOR HISTIDINE KINASE-RELATED"/>
    <property type="match status" value="1"/>
</dbReference>
<keyword evidence="3" id="KW-1185">Reference proteome</keyword>
<gene>
    <name evidence="2" type="ORF">MAIT1_03825</name>
</gene>
<dbReference type="GO" id="GO:0007165">
    <property type="term" value="P:signal transduction"/>
    <property type="evidence" value="ECO:0007669"/>
    <property type="project" value="InterPro"/>
</dbReference>
<dbReference type="SUPFAM" id="SSF50341">
    <property type="entry name" value="CheW-like"/>
    <property type="match status" value="1"/>
</dbReference>
<evidence type="ECO:0000313" key="3">
    <source>
        <dbReference type="Proteomes" id="UP000194003"/>
    </source>
</evidence>
<dbReference type="EMBL" id="LVJN01000015">
    <property type="protein sequence ID" value="OSM07242.1"/>
    <property type="molecule type" value="Genomic_DNA"/>
</dbReference>
<evidence type="ECO:0000313" key="2">
    <source>
        <dbReference type="EMBL" id="OSM07242.1"/>
    </source>
</evidence>
<dbReference type="Proteomes" id="UP000194003">
    <property type="component" value="Unassembled WGS sequence"/>
</dbReference>
<dbReference type="InterPro" id="IPR039315">
    <property type="entry name" value="CheW"/>
</dbReference>
<reference evidence="2 3" key="1">
    <citation type="journal article" date="2016" name="BMC Genomics">
        <title>Combined genomic and structural analyses of a cultured magnetotactic bacterium reveals its niche adaptation to a dynamic environment.</title>
        <authorList>
            <person name="Araujo A.C."/>
            <person name="Morillo V."/>
            <person name="Cypriano J."/>
            <person name="Teixeira L.C."/>
            <person name="Leao P."/>
            <person name="Lyra S."/>
            <person name="Almeida L.G."/>
            <person name="Bazylinski D.A."/>
            <person name="Vasconcellos A.T."/>
            <person name="Abreu F."/>
            <person name="Lins U."/>
        </authorList>
    </citation>
    <scope>NUCLEOTIDE SEQUENCE [LARGE SCALE GENOMIC DNA]</scope>
    <source>
        <strain evidence="2 3">IT-1</strain>
    </source>
</reference>
<protein>
    <submittedName>
        <fullName evidence="2">Putative CheW protein</fullName>
    </submittedName>
</protein>
<accession>A0A1Y2K987</accession>